<dbReference type="InterPro" id="IPR036378">
    <property type="entry name" value="FAS1_dom_sf"/>
</dbReference>
<name>A0A5C1AAF8_9BACT</name>
<dbReference type="KEGG" id="lrs:PX52LOC_02645"/>
<evidence type="ECO:0000313" key="4">
    <source>
        <dbReference type="Proteomes" id="UP000324974"/>
    </source>
</evidence>
<dbReference type="Gene3D" id="2.30.180.10">
    <property type="entry name" value="FAS1 domain"/>
    <property type="match status" value="1"/>
</dbReference>
<dbReference type="SMART" id="SM00554">
    <property type="entry name" value="FAS1"/>
    <property type="match status" value="1"/>
</dbReference>
<dbReference type="RefSeq" id="WP_149110497.1">
    <property type="nucleotide sequence ID" value="NZ_CP042425.1"/>
</dbReference>
<dbReference type="PANTHER" id="PTHR10900">
    <property type="entry name" value="PERIOSTIN-RELATED"/>
    <property type="match status" value="1"/>
</dbReference>
<evidence type="ECO:0000313" key="3">
    <source>
        <dbReference type="EMBL" id="QEL15710.1"/>
    </source>
</evidence>
<evidence type="ECO:0000259" key="2">
    <source>
        <dbReference type="PROSITE" id="PS50213"/>
    </source>
</evidence>
<keyword evidence="1" id="KW-0732">Signal</keyword>
<reference evidence="4" key="1">
    <citation type="submission" date="2019-08" db="EMBL/GenBank/DDBJ databases">
        <title>Limnoglobus roseus gen. nov., sp. nov., a novel freshwater planctomycete with a giant genome from the family Gemmataceae.</title>
        <authorList>
            <person name="Kulichevskaya I.S."/>
            <person name="Naumoff D.G."/>
            <person name="Miroshnikov K."/>
            <person name="Ivanova A."/>
            <person name="Philippov D.A."/>
            <person name="Hakobyan A."/>
            <person name="Rijpstra I.C."/>
            <person name="Sinninghe Damste J.S."/>
            <person name="Liesack W."/>
            <person name="Dedysh S.N."/>
        </authorList>
    </citation>
    <scope>NUCLEOTIDE SEQUENCE [LARGE SCALE GENOMIC DNA]</scope>
    <source>
        <strain evidence="4">PX52</strain>
    </source>
</reference>
<sequence length="163" mass="17136">MKTPIALVLLAIVAALGLADDKKTDDKTIAEVAMGSKDFSTLIDAVKAAELTDAFKGDGPITVFAPTNAAFEKLGKDKLAELHANKKKLAEVLLSHVVKGKVTAEDVKKLKGKDLDTMGSKFAVRTNADAITVGGANVTKTDIVCKNGIIHVIDGVLIPDELK</sequence>
<dbReference type="EMBL" id="CP042425">
    <property type="protein sequence ID" value="QEL15710.1"/>
    <property type="molecule type" value="Genomic_DNA"/>
</dbReference>
<dbReference type="Pfam" id="PF02469">
    <property type="entry name" value="Fasciclin"/>
    <property type="match status" value="1"/>
</dbReference>
<dbReference type="PANTHER" id="PTHR10900:SF77">
    <property type="entry name" value="FI19380P1"/>
    <property type="match status" value="1"/>
</dbReference>
<dbReference type="InterPro" id="IPR050904">
    <property type="entry name" value="Adhesion/Biosynth-related"/>
</dbReference>
<dbReference type="OrthoDB" id="9800666at2"/>
<dbReference type="GO" id="GO:0005615">
    <property type="term" value="C:extracellular space"/>
    <property type="evidence" value="ECO:0007669"/>
    <property type="project" value="TreeGrafter"/>
</dbReference>
<accession>A0A5C1AAF8</accession>
<dbReference type="PROSITE" id="PS50213">
    <property type="entry name" value="FAS1"/>
    <property type="match status" value="1"/>
</dbReference>
<feature type="signal peptide" evidence="1">
    <location>
        <begin position="1"/>
        <end position="19"/>
    </location>
</feature>
<keyword evidence="4" id="KW-1185">Reference proteome</keyword>
<gene>
    <name evidence="3" type="ORF">PX52LOC_02645</name>
</gene>
<feature type="chain" id="PRO_5022843995" evidence="1">
    <location>
        <begin position="20"/>
        <end position="163"/>
    </location>
</feature>
<proteinExistence type="predicted"/>
<organism evidence="3 4">
    <name type="scientific">Limnoglobus roseus</name>
    <dbReference type="NCBI Taxonomy" id="2598579"/>
    <lineage>
        <taxon>Bacteria</taxon>
        <taxon>Pseudomonadati</taxon>
        <taxon>Planctomycetota</taxon>
        <taxon>Planctomycetia</taxon>
        <taxon>Gemmatales</taxon>
        <taxon>Gemmataceae</taxon>
        <taxon>Limnoglobus</taxon>
    </lineage>
</organism>
<protein>
    <submittedName>
        <fullName evidence="3">Beta-Ig-H3/fasciclin</fullName>
    </submittedName>
</protein>
<dbReference type="FunFam" id="2.30.180.10:FF:000032">
    <property type="entry name" value="Fasciclin domain-containing protein, putative"/>
    <property type="match status" value="1"/>
</dbReference>
<feature type="domain" description="FAS1" evidence="2">
    <location>
        <begin position="26"/>
        <end position="157"/>
    </location>
</feature>
<dbReference type="AlphaFoldDB" id="A0A5C1AAF8"/>
<dbReference type="InterPro" id="IPR000782">
    <property type="entry name" value="FAS1_domain"/>
</dbReference>
<dbReference type="Proteomes" id="UP000324974">
    <property type="component" value="Chromosome"/>
</dbReference>
<dbReference type="SUPFAM" id="SSF82153">
    <property type="entry name" value="FAS1 domain"/>
    <property type="match status" value="1"/>
</dbReference>
<evidence type="ECO:0000256" key="1">
    <source>
        <dbReference type="SAM" id="SignalP"/>
    </source>
</evidence>